<organism evidence="3 4">
    <name type="scientific">Ottowia beijingensis</name>
    <dbReference type="NCBI Taxonomy" id="1207057"/>
    <lineage>
        <taxon>Bacteria</taxon>
        <taxon>Pseudomonadati</taxon>
        <taxon>Pseudomonadota</taxon>
        <taxon>Betaproteobacteria</taxon>
        <taxon>Burkholderiales</taxon>
        <taxon>Comamonadaceae</taxon>
        <taxon>Ottowia</taxon>
    </lineage>
</organism>
<evidence type="ECO:0000313" key="3">
    <source>
        <dbReference type="EMBL" id="NZA03006.1"/>
    </source>
</evidence>
<dbReference type="Proteomes" id="UP000589716">
    <property type="component" value="Unassembled WGS sequence"/>
</dbReference>
<keyword evidence="2" id="KW-0732">Signal</keyword>
<dbReference type="PANTHER" id="PTHR42928:SF5">
    <property type="entry name" value="BLR1237 PROTEIN"/>
    <property type="match status" value="1"/>
</dbReference>
<name>A0A853IRB1_9BURK</name>
<reference evidence="3 4" key="1">
    <citation type="submission" date="2020-07" db="EMBL/GenBank/DDBJ databases">
        <authorList>
            <person name="Maaloum M."/>
        </authorList>
    </citation>
    <scope>NUCLEOTIDE SEQUENCE [LARGE SCALE GENOMIC DNA]</scope>
    <source>
        <strain evidence="3 4">GCS-AN-3</strain>
    </source>
</reference>
<dbReference type="PIRSF" id="PIRSF017082">
    <property type="entry name" value="YflP"/>
    <property type="match status" value="1"/>
</dbReference>
<dbReference type="InterPro" id="IPR006311">
    <property type="entry name" value="TAT_signal"/>
</dbReference>
<comment type="caution">
    <text evidence="3">The sequence shown here is derived from an EMBL/GenBank/DDBJ whole genome shotgun (WGS) entry which is preliminary data.</text>
</comment>
<accession>A0A853IRB1</accession>
<keyword evidence="4" id="KW-1185">Reference proteome</keyword>
<dbReference type="InterPro" id="IPR005064">
    <property type="entry name" value="BUG"/>
</dbReference>
<proteinExistence type="inferred from homology"/>
<dbReference type="RefSeq" id="WP_180551272.1">
    <property type="nucleotide sequence ID" value="NZ_JACCKX010000001.1"/>
</dbReference>
<feature type="signal peptide" evidence="2">
    <location>
        <begin position="1"/>
        <end position="34"/>
    </location>
</feature>
<dbReference type="PROSITE" id="PS51318">
    <property type="entry name" value="TAT"/>
    <property type="match status" value="1"/>
</dbReference>
<dbReference type="Gene3D" id="3.40.190.150">
    <property type="entry name" value="Bordetella uptake gene, domain 1"/>
    <property type="match status" value="1"/>
</dbReference>
<evidence type="ECO:0000256" key="2">
    <source>
        <dbReference type="SAM" id="SignalP"/>
    </source>
</evidence>
<dbReference type="SUPFAM" id="SSF53850">
    <property type="entry name" value="Periplasmic binding protein-like II"/>
    <property type="match status" value="1"/>
</dbReference>
<sequence length="331" mass="33879">MSTHRSNPTRRAALSALTALAALAGGGLPLAAQAQANTVKLVLPNAAGSGVDTIARAAQAALAKALGQSVVVDNQPGASGVIGLQALNRAAPDGQTFSIVSNNVVILPHVLKSVPFRMPDDFTPIAVIGATPLVLVANPAKVAASNSKEFVALLKARPDGYNFASGGTGTILHLAAEMFLDEAKVQARHIPYKGVGQMVTDLLGGQVDFGVLGINVALPHMQTGALKAIGVSSAARSPAAPNLPTFAEQGLPGYVVDGWIAVLGPKNLPAAQVKRMHDALVAAFDAPEVKEAMAKQGNVIHVSTPEQALATFRQEGARFGELVKKAGVTAQ</sequence>
<evidence type="ECO:0000313" key="4">
    <source>
        <dbReference type="Proteomes" id="UP000589716"/>
    </source>
</evidence>
<dbReference type="Gene3D" id="3.40.190.10">
    <property type="entry name" value="Periplasmic binding protein-like II"/>
    <property type="match status" value="1"/>
</dbReference>
<dbReference type="AlphaFoldDB" id="A0A853IRB1"/>
<comment type="similarity">
    <text evidence="1">Belongs to the UPF0065 (bug) family.</text>
</comment>
<protein>
    <submittedName>
        <fullName evidence="3">Tripartite tricarboxylate transporter substrate binding protein</fullName>
    </submittedName>
</protein>
<dbReference type="PANTHER" id="PTHR42928">
    <property type="entry name" value="TRICARBOXYLATE-BINDING PROTEIN"/>
    <property type="match status" value="1"/>
</dbReference>
<gene>
    <name evidence="3" type="ORF">H0I39_17025</name>
</gene>
<dbReference type="Pfam" id="PF03401">
    <property type="entry name" value="TctC"/>
    <property type="match status" value="1"/>
</dbReference>
<dbReference type="InterPro" id="IPR042100">
    <property type="entry name" value="Bug_dom1"/>
</dbReference>
<dbReference type="EMBL" id="JACCKX010000001">
    <property type="protein sequence ID" value="NZA03006.1"/>
    <property type="molecule type" value="Genomic_DNA"/>
</dbReference>
<evidence type="ECO:0000256" key="1">
    <source>
        <dbReference type="ARBA" id="ARBA00006987"/>
    </source>
</evidence>
<feature type="chain" id="PRO_5032499880" evidence="2">
    <location>
        <begin position="35"/>
        <end position="331"/>
    </location>
</feature>